<evidence type="ECO:0000256" key="3">
    <source>
        <dbReference type="HAMAP-Rule" id="MF_02071"/>
    </source>
</evidence>
<organism evidence="6 7">
    <name type="scientific">Mannheimia haemolytica</name>
    <name type="common">Pasteurella haemolytica</name>
    <dbReference type="NCBI Taxonomy" id="75985"/>
    <lineage>
        <taxon>Bacteria</taxon>
        <taxon>Pseudomonadati</taxon>
        <taxon>Pseudomonadota</taxon>
        <taxon>Gammaproteobacteria</taxon>
        <taxon>Pasteurellales</taxon>
        <taxon>Pasteurellaceae</taxon>
        <taxon>Mannheimia</taxon>
    </lineage>
</organism>
<feature type="domain" description="RlpA-like protein double-psi beta-barrel" evidence="5">
    <location>
        <begin position="113"/>
        <end position="201"/>
    </location>
</feature>
<gene>
    <name evidence="3" type="primary">rlpA</name>
    <name evidence="6" type="ORF">NCTC10638_00467</name>
</gene>
<dbReference type="Proteomes" id="UP000254802">
    <property type="component" value="Unassembled WGS sequence"/>
</dbReference>
<sequence length="219" mass="24021" precursor="true">MRLGKIVTLLLAGFLTFSSLNSLAATKNTKAKSSILAKKQATSKAIKKVGISKVKKKEVVAKATKKKTISTVTTKPIKSTKKLARKVVKKTVTAKKKLVKKQHKPLVKKHFQTGVASYYANYFNGRRTANGETFNNAKMTAAHRTLPFGTLIEVTNLRNGRSVVVRVNDRGPYAHARVLDLSSAAAKKIGMHHSGTARVKIAIVDKSKLESTNQFYVMN</sequence>
<evidence type="ECO:0000256" key="2">
    <source>
        <dbReference type="ARBA" id="ARBA00023316"/>
    </source>
</evidence>
<comment type="similarity">
    <text evidence="3 4">Belongs to the RlpA family.</text>
</comment>
<dbReference type="GO" id="GO:0000270">
    <property type="term" value="P:peptidoglycan metabolic process"/>
    <property type="evidence" value="ECO:0007669"/>
    <property type="project" value="UniProtKB-UniRule"/>
</dbReference>
<dbReference type="SUPFAM" id="SSF50685">
    <property type="entry name" value="Barwin-like endoglucanases"/>
    <property type="match status" value="1"/>
</dbReference>
<dbReference type="CDD" id="cd22268">
    <property type="entry name" value="DPBB_RlpA-like"/>
    <property type="match status" value="1"/>
</dbReference>
<evidence type="ECO:0000313" key="6">
    <source>
        <dbReference type="EMBL" id="STY59312.1"/>
    </source>
</evidence>
<dbReference type="PANTHER" id="PTHR34183">
    <property type="entry name" value="ENDOLYTIC PEPTIDOGLYCAN TRANSGLYCOSYLASE RLPA"/>
    <property type="match status" value="1"/>
</dbReference>
<evidence type="ECO:0000313" key="7">
    <source>
        <dbReference type="Proteomes" id="UP000254802"/>
    </source>
</evidence>
<dbReference type="InterPro" id="IPR012997">
    <property type="entry name" value="RplA"/>
</dbReference>
<dbReference type="PANTHER" id="PTHR34183:SF8">
    <property type="entry name" value="ENDOLYTIC PEPTIDOGLYCAN TRANSGLYCOSYLASE RLPA-RELATED"/>
    <property type="match status" value="1"/>
</dbReference>
<keyword evidence="2 3" id="KW-0961">Cell wall biogenesis/degradation</keyword>
<reference evidence="6 7" key="1">
    <citation type="submission" date="2018-06" db="EMBL/GenBank/DDBJ databases">
        <authorList>
            <consortium name="Pathogen Informatics"/>
            <person name="Doyle S."/>
        </authorList>
    </citation>
    <scope>NUCLEOTIDE SEQUENCE [LARGE SCALE GENOMIC DNA]</scope>
    <source>
        <strain evidence="6 7">NCTC10638</strain>
    </source>
</reference>
<dbReference type="EC" id="4.2.2.-" evidence="3"/>
<dbReference type="Pfam" id="PF03330">
    <property type="entry name" value="DPBB_1"/>
    <property type="match status" value="1"/>
</dbReference>
<feature type="signal peptide" evidence="3">
    <location>
        <begin position="1"/>
        <end position="24"/>
    </location>
</feature>
<evidence type="ECO:0000256" key="1">
    <source>
        <dbReference type="ARBA" id="ARBA00023239"/>
    </source>
</evidence>
<dbReference type="InterPro" id="IPR009009">
    <property type="entry name" value="RlpA-like_DPBB"/>
</dbReference>
<accession>A0A378MST6</accession>
<evidence type="ECO:0000259" key="5">
    <source>
        <dbReference type="Pfam" id="PF03330"/>
    </source>
</evidence>
<dbReference type="AlphaFoldDB" id="A0A378MST6"/>
<keyword evidence="3" id="KW-0732">Signal</keyword>
<keyword evidence="1 3" id="KW-0456">Lyase</keyword>
<dbReference type="GO" id="GO:0071555">
    <property type="term" value="P:cell wall organization"/>
    <property type="evidence" value="ECO:0007669"/>
    <property type="project" value="UniProtKB-KW"/>
</dbReference>
<comment type="function">
    <text evidence="3">Lytic transglycosylase with a strong preference for naked glycan strands that lack stem peptides.</text>
</comment>
<protein>
    <recommendedName>
        <fullName evidence="3">Endolytic peptidoglycan transglycosylase RlpA</fullName>
        <ecNumber evidence="3">4.2.2.-</ecNumber>
    </recommendedName>
</protein>
<dbReference type="InterPro" id="IPR036908">
    <property type="entry name" value="RlpA-like_sf"/>
</dbReference>
<dbReference type="Gene3D" id="2.40.40.10">
    <property type="entry name" value="RlpA-like domain"/>
    <property type="match status" value="1"/>
</dbReference>
<evidence type="ECO:0000256" key="4">
    <source>
        <dbReference type="RuleBase" id="RU003495"/>
    </source>
</evidence>
<proteinExistence type="inferred from homology"/>
<dbReference type="EMBL" id="UGPN01000002">
    <property type="protein sequence ID" value="STY59312.1"/>
    <property type="molecule type" value="Genomic_DNA"/>
</dbReference>
<dbReference type="InterPro" id="IPR034718">
    <property type="entry name" value="RlpA"/>
</dbReference>
<dbReference type="STRING" id="75985.WC39_00610"/>
<name>A0A378MST6_MANHA</name>
<dbReference type="HAMAP" id="MF_02071">
    <property type="entry name" value="RlpA"/>
    <property type="match status" value="1"/>
</dbReference>
<feature type="chain" id="PRO_5017089980" description="Endolytic peptidoglycan transglycosylase RlpA" evidence="3">
    <location>
        <begin position="25"/>
        <end position="219"/>
    </location>
</feature>
<dbReference type="NCBIfam" id="TIGR00413">
    <property type="entry name" value="rlpA"/>
    <property type="match status" value="1"/>
</dbReference>
<dbReference type="GO" id="GO:0008932">
    <property type="term" value="F:lytic endotransglycosylase activity"/>
    <property type="evidence" value="ECO:0007669"/>
    <property type="project" value="UniProtKB-UniRule"/>
</dbReference>